<dbReference type="PROSITE" id="PS50931">
    <property type="entry name" value="HTH_LYSR"/>
    <property type="match status" value="1"/>
</dbReference>
<evidence type="ECO:0000256" key="4">
    <source>
        <dbReference type="ARBA" id="ARBA00023163"/>
    </source>
</evidence>
<dbReference type="AlphaFoldDB" id="A0A6N1VGY4"/>
<dbReference type="InterPro" id="IPR036390">
    <property type="entry name" value="WH_DNA-bd_sf"/>
</dbReference>
<dbReference type="SUPFAM" id="SSF53850">
    <property type="entry name" value="Periplasmic binding protein-like II"/>
    <property type="match status" value="1"/>
</dbReference>
<dbReference type="Proteomes" id="UP000509367">
    <property type="component" value="Chromosome"/>
</dbReference>
<accession>A0A6N1VGY4</accession>
<keyword evidence="4" id="KW-0804">Transcription</keyword>
<name>A0A6N1VGY4_9HYPH</name>
<organism evidence="6 7">
    <name type="scientific">Oricola thermophila</name>
    <dbReference type="NCBI Taxonomy" id="2742145"/>
    <lineage>
        <taxon>Bacteria</taxon>
        <taxon>Pseudomonadati</taxon>
        <taxon>Pseudomonadota</taxon>
        <taxon>Alphaproteobacteria</taxon>
        <taxon>Hyphomicrobiales</taxon>
        <taxon>Ahrensiaceae</taxon>
        <taxon>Oricola</taxon>
    </lineage>
</organism>
<dbReference type="PANTHER" id="PTHR30537:SF26">
    <property type="entry name" value="GLYCINE CLEAVAGE SYSTEM TRANSCRIPTIONAL ACTIVATOR"/>
    <property type="match status" value="1"/>
</dbReference>
<keyword evidence="7" id="KW-1185">Reference proteome</keyword>
<evidence type="ECO:0000259" key="5">
    <source>
        <dbReference type="PROSITE" id="PS50931"/>
    </source>
</evidence>
<dbReference type="SUPFAM" id="SSF46785">
    <property type="entry name" value="Winged helix' DNA-binding domain"/>
    <property type="match status" value="1"/>
</dbReference>
<evidence type="ECO:0000313" key="7">
    <source>
        <dbReference type="Proteomes" id="UP000509367"/>
    </source>
</evidence>
<dbReference type="EMBL" id="CP054836">
    <property type="protein sequence ID" value="QKV20171.1"/>
    <property type="molecule type" value="Genomic_DNA"/>
</dbReference>
<comment type="similarity">
    <text evidence="1">Belongs to the LysR transcriptional regulatory family.</text>
</comment>
<evidence type="ECO:0000256" key="1">
    <source>
        <dbReference type="ARBA" id="ARBA00009437"/>
    </source>
</evidence>
<dbReference type="GO" id="GO:0043565">
    <property type="term" value="F:sequence-specific DNA binding"/>
    <property type="evidence" value="ECO:0007669"/>
    <property type="project" value="TreeGrafter"/>
</dbReference>
<dbReference type="InterPro" id="IPR005119">
    <property type="entry name" value="LysR_subst-bd"/>
</dbReference>
<evidence type="ECO:0000256" key="2">
    <source>
        <dbReference type="ARBA" id="ARBA00023015"/>
    </source>
</evidence>
<proteinExistence type="inferred from homology"/>
<feature type="domain" description="HTH lysR-type" evidence="5">
    <location>
        <begin position="8"/>
        <end position="65"/>
    </location>
</feature>
<dbReference type="PRINTS" id="PR00039">
    <property type="entry name" value="HTHLYSR"/>
</dbReference>
<dbReference type="KEGG" id="orm:HTY61_17815"/>
<dbReference type="RefSeq" id="WP_175278062.1">
    <property type="nucleotide sequence ID" value="NZ_CP054836.1"/>
</dbReference>
<dbReference type="InterPro" id="IPR058163">
    <property type="entry name" value="LysR-type_TF_proteobact-type"/>
</dbReference>
<dbReference type="Gene3D" id="1.10.10.10">
    <property type="entry name" value="Winged helix-like DNA-binding domain superfamily/Winged helix DNA-binding domain"/>
    <property type="match status" value="1"/>
</dbReference>
<dbReference type="GO" id="GO:0006351">
    <property type="term" value="P:DNA-templated transcription"/>
    <property type="evidence" value="ECO:0007669"/>
    <property type="project" value="TreeGrafter"/>
</dbReference>
<gene>
    <name evidence="6" type="ORF">HTY61_17815</name>
</gene>
<dbReference type="InterPro" id="IPR000847">
    <property type="entry name" value="LysR_HTH_N"/>
</dbReference>
<evidence type="ECO:0000256" key="3">
    <source>
        <dbReference type="ARBA" id="ARBA00023125"/>
    </source>
</evidence>
<dbReference type="Pfam" id="PF03466">
    <property type="entry name" value="LysR_substrate"/>
    <property type="match status" value="1"/>
</dbReference>
<keyword evidence="3" id="KW-0238">DNA-binding</keyword>
<reference evidence="6 7" key="1">
    <citation type="submission" date="2020-06" db="EMBL/GenBank/DDBJ databases">
        <title>Oricola thermophila sp. nov. isolated from a tidal sediments.</title>
        <authorList>
            <person name="Kwon K.K."/>
            <person name="Yang S.-H."/>
            <person name="Park M.-J."/>
        </authorList>
    </citation>
    <scope>NUCLEOTIDE SEQUENCE [LARGE SCALE GENOMIC DNA]</scope>
    <source>
        <strain evidence="6 7">MEBiC13590</strain>
    </source>
</reference>
<keyword evidence="2" id="KW-0805">Transcription regulation</keyword>
<dbReference type="Gene3D" id="3.40.190.10">
    <property type="entry name" value="Periplasmic binding protein-like II"/>
    <property type="match status" value="2"/>
</dbReference>
<dbReference type="Pfam" id="PF00126">
    <property type="entry name" value="HTH_1"/>
    <property type="match status" value="1"/>
</dbReference>
<dbReference type="GO" id="GO:0003700">
    <property type="term" value="F:DNA-binding transcription factor activity"/>
    <property type="evidence" value="ECO:0007669"/>
    <property type="project" value="InterPro"/>
</dbReference>
<dbReference type="PANTHER" id="PTHR30537">
    <property type="entry name" value="HTH-TYPE TRANSCRIPTIONAL REGULATOR"/>
    <property type="match status" value="1"/>
</dbReference>
<protein>
    <submittedName>
        <fullName evidence="6">LysR family transcriptional regulator</fullName>
    </submittedName>
</protein>
<evidence type="ECO:0000313" key="6">
    <source>
        <dbReference type="EMBL" id="QKV20171.1"/>
    </source>
</evidence>
<sequence length="303" mass="33518">MRPRRFLPSVTQLLAFEAVMRHKTVTSAAGELNLTQSTVSRLVNNLEHQLGQALFVRERKRLHPTDAALAYSRNVTQALDIIQRASMSLVANPGGGSLSLAVLPIFGTRWLSPRLGQFLDTNPGISMTLATRIQRFSFEHEAFDAVIFFGEADWAGANHSRLFEEHITACASPAFLERHPVSDASDLAGLPLLQLESRPNAWNVWFRAQGAAMPKTSGMLMDQFSMMIQAAISGLGIALLPDYLARTEIEEGRLAPILRTGVPGTGSYWLAWPKVKDDYQPLRAFRDWIVRCAEGGKPSHPDL</sequence>
<dbReference type="InterPro" id="IPR036388">
    <property type="entry name" value="WH-like_DNA-bd_sf"/>
</dbReference>